<proteinExistence type="predicted"/>
<protein>
    <recommendedName>
        <fullName evidence="3">Secreted protein</fullName>
    </recommendedName>
</protein>
<reference evidence="1" key="1">
    <citation type="submission" date="2022-03" db="EMBL/GenBank/DDBJ databases">
        <title>Streptomyces 7R015 and 7R016 isolated from Barleria lupulina in Thailand.</title>
        <authorList>
            <person name="Kanchanasin P."/>
            <person name="Phongsopitanun W."/>
            <person name="Tanasupawat S."/>
        </authorList>
    </citation>
    <scope>NUCLEOTIDE SEQUENCE</scope>
    <source>
        <strain evidence="1">7R016</strain>
    </source>
</reference>
<evidence type="ECO:0000313" key="2">
    <source>
        <dbReference type="Proteomes" id="UP001165270"/>
    </source>
</evidence>
<evidence type="ECO:0008006" key="3">
    <source>
        <dbReference type="Google" id="ProtNLM"/>
    </source>
</evidence>
<keyword evidence="2" id="KW-1185">Reference proteome</keyword>
<dbReference type="RefSeq" id="WP_234024435.1">
    <property type="nucleotide sequence ID" value="NZ_JALDAX010000003.1"/>
</dbReference>
<evidence type="ECO:0000313" key="1">
    <source>
        <dbReference type="EMBL" id="MCI3240312.1"/>
    </source>
</evidence>
<comment type="caution">
    <text evidence="1">The sequence shown here is derived from an EMBL/GenBank/DDBJ whole genome shotgun (WGS) entry which is preliminary data.</text>
</comment>
<gene>
    <name evidence="1" type="ORF">MQN93_11310</name>
</gene>
<name>A0ABS9XHC5_9ACTN</name>
<dbReference type="Proteomes" id="UP001165270">
    <property type="component" value="Unassembled WGS sequence"/>
</dbReference>
<organism evidence="1 2">
    <name type="scientific">Streptomyces spinosisporus</name>
    <dbReference type="NCBI Taxonomy" id="2927582"/>
    <lineage>
        <taxon>Bacteria</taxon>
        <taxon>Bacillati</taxon>
        <taxon>Actinomycetota</taxon>
        <taxon>Actinomycetes</taxon>
        <taxon>Kitasatosporales</taxon>
        <taxon>Streptomycetaceae</taxon>
        <taxon>Streptomyces</taxon>
    </lineage>
</organism>
<dbReference type="EMBL" id="JALDAX010000003">
    <property type="protein sequence ID" value="MCI3240312.1"/>
    <property type="molecule type" value="Genomic_DNA"/>
</dbReference>
<sequence length="78" mass="7977">MVWSAVFGAAVAWSAVVGAARRRTKSATACSMVSAPPGQAAIGMWSPERAGAKAVPARPGASVKVGRAYPRRSARIVP</sequence>
<accession>A0ABS9XHC5</accession>